<feature type="domain" description="C2H2-type" evidence="9">
    <location>
        <begin position="324"/>
        <end position="351"/>
    </location>
</feature>
<dbReference type="PANTHER" id="PTHR24376:SF235">
    <property type="entry name" value="C2H2-TYPE DOMAIN-CONTAINING PROTEIN"/>
    <property type="match status" value="1"/>
</dbReference>
<evidence type="ECO:0000256" key="8">
    <source>
        <dbReference type="PROSITE-ProRule" id="PRU01263"/>
    </source>
</evidence>
<feature type="binding site" evidence="8">
    <location>
        <position position="52"/>
    </location>
    <ligand>
        <name>Zn(2+)</name>
        <dbReference type="ChEBI" id="CHEBI:29105"/>
    </ligand>
</feature>
<comment type="caution">
    <text evidence="11">The sequence shown here is derived from an EMBL/GenBank/DDBJ whole genome shotgun (WGS) entry which is preliminary data.</text>
</comment>
<dbReference type="GO" id="GO:0008270">
    <property type="term" value="F:zinc ion binding"/>
    <property type="evidence" value="ECO:0007669"/>
    <property type="project" value="UniProtKB-UniRule"/>
</dbReference>
<evidence type="ECO:0000256" key="4">
    <source>
        <dbReference type="ARBA" id="ARBA00022771"/>
    </source>
</evidence>
<comment type="subcellular location">
    <subcellularLocation>
        <location evidence="1">Nucleus</location>
    </subcellularLocation>
</comment>
<feature type="domain" description="C2H2-type" evidence="9">
    <location>
        <begin position="380"/>
        <end position="408"/>
    </location>
</feature>
<keyword evidence="4 7" id="KW-0863">Zinc-finger</keyword>
<dbReference type="SUPFAM" id="SSF57667">
    <property type="entry name" value="beta-beta-alpha zinc fingers"/>
    <property type="match status" value="2"/>
</dbReference>
<keyword evidence="3" id="KW-0677">Repeat</keyword>
<evidence type="ECO:0000256" key="7">
    <source>
        <dbReference type="PROSITE-ProRule" id="PRU00042"/>
    </source>
</evidence>
<name>A0AAU9UUD2_EUPED</name>
<dbReference type="InterPro" id="IPR012934">
    <property type="entry name" value="Znf_AD"/>
</dbReference>
<feature type="binding site" evidence="8">
    <location>
        <position position="7"/>
    </location>
    <ligand>
        <name>Zn(2+)</name>
        <dbReference type="ChEBI" id="CHEBI:29105"/>
    </ligand>
</feature>
<dbReference type="Proteomes" id="UP001153954">
    <property type="component" value="Unassembled WGS sequence"/>
</dbReference>
<accession>A0AAU9UUD2</accession>
<dbReference type="Pfam" id="PF07776">
    <property type="entry name" value="zf-AD"/>
    <property type="match status" value="1"/>
</dbReference>
<dbReference type="InterPro" id="IPR036236">
    <property type="entry name" value="Znf_C2H2_sf"/>
</dbReference>
<evidence type="ECO:0000259" key="9">
    <source>
        <dbReference type="PROSITE" id="PS50157"/>
    </source>
</evidence>
<gene>
    <name evidence="11" type="ORF">EEDITHA_LOCUS16277</name>
</gene>
<dbReference type="PROSITE" id="PS51915">
    <property type="entry name" value="ZAD"/>
    <property type="match status" value="1"/>
</dbReference>
<feature type="domain" description="C2H2-type" evidence="9">
    <location>
        <begin position="408"/>
        <end position="436"/>
    </location>
</feature>
<proteinExistence type="predicted"/>
<dbReference type="Gene3D" id="3.30.160.60">
    <property type="entry name" value="Classic Zinc Finger"/>
    <property type="match status" value="4"/>
</dbReference>
<reference evidence="11" key="1">
    <citation type="submission" date="2022-03" db="EMBL/GenBank/DDBJ databases">
        <authorList>
            <person name="Tunstrom K."/>
        </authorList>
    </citation>
    <scope>NUCLEOTIDE SEQUENCE</scope>
</reference>
<feature type="binding site" evidence="8">
    <location>
        <position position="10"/>
    </location>
    <ligand>
        <name>Zn(2+)</name>
        <dbReference type="ChEBI" id="CHEBI:29105"/>
    </ligand>
</feature>
<dbReference type="PANTHER" id="PTHR24376">
    <property type="entry name" value="ZINC FINGER PROTEIN"/>
    <property type="match status" value="1"/>
</dbReference>
<dbReference type="GO" id="GO:0005634">
    <property type="term" value="C:nucleus"/>
    <property type="evidence" value="ECO:0007669"/>
    <property type="project" value="UniProtKB-SubCell"/>
</dbReference>
<evidence type="ECO:0000256" key="2">
    <source>
        <dbReference type="ARBA" id="ARBA00022723"/>
    </source>
</evidence>
<keyword evidence="12" id="KW-1185">Reference proteome</keyword>
<keyword evidence="5 8" id="KW-0862">Zinc</keyword>
<organism evidence="11 12">
    <name type="scientific">Euphydryas editha</name>
    <name type="common">Edith's checkerspot</name>
    <dbReference type="NCBI Taxonomy" id="104508"/>
    <lineage>
        <taxon>Eukaryota</taxon>
        <taxon>Metazoa</taxon>
        <taxon>Ecdysozoa</taxon>
        <taxon>Arthropoda</taxon>
        <taxon>Hexapoda</taxon>
        <taxon>Insecta</taxon>
        <taxon>Pterygota</taxon>
        <taxon>Neoptera</taxon>
        <taxon>Endopterygota</taxon>
        <taxon>Lepidoptera</taxon>
        <taxon>Glossata</taxon>
        <taxon>Ditrysia</taxon>
        <taxon>Papilionoidea</taxon>
        <taxon>Nymphalidae</taxon>
        <taxon>Nymphalinae</taxon>
        <taxon>Euphydryas</taxon>
    </lineage>
</organism>
<sequence length="443" mass="51300">MDFNNICRTCLSRNNLNPIFTNEIDSAIKLDIMFAATGVNIQFNDGLPQNICLDCFKTLQYIMDFRKKCKDTETELMAIKKEEENDKSDFDTKGNINDIKFITIKSLHNQNNNIKLKIETCNEIDIKNEINESGYDDDEDDKPLIFLTENSQYKNEIKVMKEALYDINDNSSRITCKLCQKNLSKRSFNMHMARHHPGVDDSRVQCELCNDYILKDNLNRHLVSIHGTDSFKCRYCKKEHKNKELLVKHVTNCTVKKRRRTCKSSRELTECDVCNKKMQKASLRMHKAIKHAGLGPVCEHCGKRFGNKFRLDEHYRAKHGYEKFKCSYCDFQSAAVVAMRNHERRHRGEKPFVCESCGAKFHAAYLLAQHRHSHRTDKLFKCSQCPAAFKANNSLHTHRRACHGAARVACAVCARAYSCRHYAVKHMRAVHRYRGPVPPLAHA</sequence>
<dbReference type="PROSITE" id="PS00028">
    <property type="entry name" value="ZINC_FINGER_C2H2_1"/>
    <property type="match status" value="4"/>
</dbReference>
<evidence type="ECO:0000313" key="11">
    <source>
        <dbReference type="EMBL" id="CAH2101535.1"/>
    </source>
</evidence>
<evidence type="ECO:0000256" key="3">
    <source>
        <dbReference type="ARBA" id="ARBA00022737"/>
    </source>
</evidence>
<dbReference type="InterPro" id="IPR013087">
    <property type="entry name" value="Znf_C2H2_type"/>
</dbReference>
<feature type="domain" description="C2H2-type" evidence="9">
    <location>
        <begin position="352"/>
        <end position="379"/>
    </location>
</feature>
<keyword evidence="6" id="KW-0539">Nucleus</keyword>
<protein>
    <recommendedName>
        <fullName evidence="13">Zinc finger protein</fullName>
    </recommendedName>
</protein>
<feature type="domain" description="C2H2-type" evidence="9">
    <location>
        <begin position="296"/>
        <end position="324"/>
    </location>
</feature>
<dbReference type="EMBL" id="CAKOGL010000023">
    <property type="protein sequence ID" value="CAH2101535.1"/>
    <property type="molecule type" value="Genomic_DNA"/>
</dbReference>
<evidence type="ECO:0008006" key="13">
    <source>
        <dbReference type="Google" id="ProtNLM"/>
    </source>
</evidence>
<dbReference type="PROSITE" id="PS50157">
    <property type="entry name" value="ZINC_FINGER_C2H2_2"/>
    <property type="match status" value="5"/>
</dbReference>
<evidence type="ECO:0000256" key="6">
    <source>
        <dbReference type="ARBA" id="ARBA00023242"/>
    </source>
</evidence>
<keyword evidence="2 8" id="KW-0479">Metal-binding</keyword>
<evidence type="ECO:0000259" key="10">
    <source>
        <dbReference type="PROSITE" id="PS51915"/>
    </source>
</evidence>
<dbReference type="SMART" id="SM00355">
    <property type="entry name" value="ZnF_C2H2"/>
    <property type="match status" value="9"/>
</dbReference>
<dbReference type="AlphaFoldDB" id="A0AAU9UUD2"/>
<evidence type="ECO:0000256" key="1">
    <source>
        <dbReference type="ARBA" id="ARBA00004123"/>
    </source>
</evidence>
<dbReference type="Gene3D" id="3.40.1800.20">
    <property type="match status" value="1"/>
</dbReference>
<dbReference type="SUPFAM" id="SSF57716">
    <property type="entry name" value="Glucocorticoid receptor-like (DNA-binding domain)"/>
    <property type="match status" value="1"/>
</dbReference>
<feature type="binding site" evidence="8">
    <location>
        <position position="55"/>
    </location>
    <ligand>
        <name>Zn(2+)</name>
        <dbReference type="ChEBI" id="CHEBI:29105"/>
    </ligand>
</feature>
<dbReference type="SMART" id="SM00868">
    <property type="entry name" value="zf-AD"/>
    <property type="match status" value="1"/>
</dbReference>
<evidence type="ECO:0000256" key="5">
    <source>
        <dbReference type="ARBA" id="ARBA00022833"/>
    </source>
</evidence>
<feature type="domain" description="ZAD" evidence="10">
    <location>
        <begin position="5"/>
        <end position="79"/>
    </location>
</feature>
<evidence type="ECO:0000313" key="12">
    <source>
        <dbReference type="Proteomes" id="UP001153954"/>
    </source>
</evidence>